<feature type="region of interest" description="Disordered" evidence="8">
    <location>
        <begin position="361"/>
        <end position="415"/>
    </location>
</feature>
<dbReference type="AlphaFoldDB" id="A0A9Q0MU93"/>
<evidence type="ECO:0000256" key="5">
    <source>
        <dbReference type="ARBA" id="ARBA00023069"/>
    </source>
</evidence>
<gene>
    <name evidence="9" type="primary">cluap1</name>
    <name evidence="9" type="ORF">Bhyg_10781</name>
</gene>
<dbReference type="GO" id="GO:0030992">
    <property type="term" value="C:intraciliary transport particle B"/>
    <property type="evidence" value="ECO:0007669"/>
    <property type="project" value="TreeGrafter"/>
</dbReference>
<keyword evidence="6" id="KW-0966">Cell projection</keyword>
<name>A0A9Q0MU93_9DIPT</name>
<dbReference type="OrthoDB" id="438545at2759"/>
<proteinExistence type="inferred from homology"/>
<feature type="compositionally biased region" description="Low complexity" evidence="8">
    <location>
        <begin position="361"/>
        <end position="371"/>
    </location>
</feature>
<evidence type="ECO:0000313" key="10">
    <source>
        <dbReference type="Proteomes" id="UP001151699"/>
    </source>
</evidence>
<dbReference type="InterPro" id="IPR019366">
    <property type="entry name" value="Clusterin-associated_protein-1"/>
</dbReference>
<evidence type="ECO:0000256" key="4">
    <source>
        <dbReference type="ARBA" id="ARBA00023054"/>
    </source>
</evidence>
<keyword evidence="3" id="KW-0970">Cilium biogenesis/degradation</keyword>
<keyword evidence="5" id="KW-0969">Cilium</keyword>
<protein>
    <submittedName>
        <fullName evidence="9">Clusterin-associated protein 1 like</fullName>
    </submittedName>
</protein>
<organism evidence="9 10">
    <name type="scientific">Pseudolycoriella hygida</name>
    <dbReference type="NCBI Taxonomy" id="35572"/>
    <lineage>
        <taxon>Eukaryota</taxon>
        <taxon>Metazoa</taxon>
        <taxon>Ecdysozoa</taxon>
        <taxon>Arthropoda</taxon>
        <taxon>Hexapoda</taxon>
        <taxon>Insecta</taxon>
        <taxon>Pterygota</taxon>
        <taxon>Neoptera</taxon>
        <taxon>Endopterygota</taxon>
        <taxon>Diptera</taxon>
        <taxon>Nematocera</taxon>
        <taxon>Sciaroidea</taxon>
        <taxon>Sciaridae</taxon>
        <taxon>Pseudolycoriella</taxon>
    </lineage>
</organism>
<keyword evidence="4 7" id="KW-0175">Coiled coil</keyword>
<dbReference type="PANTHER" id="PTHR21547">
    <property type="entry name" value="CLUSTERIN ASSOCIATED PROTEIN 1"/>
    <property type="match status" value="1"/>
</dbReference>
<dbReference type="EMBL" id="WJQU01000003">
    <property type="protein sequence ID" value="KAJ6638048.1"/>
    <property type="molecule type" value="Genomic_DNA"/>
</dbReference>
<feature type="coiled-coil region" evidence="7">
    <location>
        <begin position="203"/>
        <end position="237"/>
    </location>
</feature>
<evidence type="ECO:0000256" key="8">
    <source>
        <dbReference type="SAM" id="MobiDB-lite"/>
    </source>
</evidence>
<accession>A0A9Q0MU93</accession>
<dbReference type="GO" id="GO:0060271">
    <property type="term" value="P:cilium assembly"/>
    <property type="evidence" value="ECO:0007669"/>
    <property type="project" value="TreeGrafter"/>
</dbReference>
<reference evidence="9" key="1">
    <citation type="submission" date="2022-07" db="EMBL/GenBank/DDBJ databases">
        <authorList>
            <person name="Trinca V."/>
            <person name="Uliana J.V.C."/>
            <person name="Torres T.T."/>
            <person name="Ward R.J."/>
            <person name="Monesi N."/>
        </authorList>
    </citation>
    <scope>NUCLEOTIDE SEQUENCE</scope>
    <source>
        <strain evidence="9">HSMRA1968</strain>
        <tissue evidence="9">Whole embryos</tissue>
    </source>
</reference>
<dbReference type="Proteomes" id="UP001151699">
    <property type="component" value="Chromosome X"/>
</dbReference>
<evidence type="ECO:0000313" key="9">
    <source>
        <dbReference type="EMBL" id="KAJ6638048.1"/>
    </source>
</evidence>
<evidence type="ECO:0000256" key="7">
    <source>
        <dbReference type="SAM" id="Coils"/>
    </source>
</evidence>
<dbReference type="PANTHER" id="PTHR21547:SF0">
    <property type="entry name" value="CLUSTERIN-ASSOCIATED PROTEIN 1"/>
    <property type="match status" value="1"/>
</dbReference>
<evidence type="ECO:0000256" key="3">
    <source>
        <dbReference type="ARBA" id="ARBA00022794"/>
    </source>
</evidence>
<evidence type="ECO:0000256" key="6">
    <source>
        <dbReference type="ARBA" id="ARBA00023273"/>
    </source>
</evidence>
<dbReference type="GO" id="GO:0005815">
    <property type="term" value="C:microtubule organizing center"/>
    <property type="evidence" value="ECO:0007669"/>
    <property type="project" value="TreeGrafter"/>
</dbReference>
<comment type="caution">
    <text evidence="9">The sequence shown here is derived from an EMBL/GenBank/DDBJ whole genome shotgun (WGS) entry which is preliminary data.</text>
</comment>
<comment type="similarity">
    <text evidence="2">Belongs to the CLUAP1 family.</text>
</comment>
<sequence>MTFKDVRDLSEHLKHLDYPNNFSILPLCSAYGSVGNFKIVAHILQWLAERFESDAILLGGTDNEVERILMIRSAVEFFVMKVGIKLNPRKLYACTAGAASELLKLTMLLLNAPTEVNDQENLLGSSNIDLGDKVDDLRRVRELATDLTNKGASVYDLLAKELINKETRNLQATRPLELSNVEKYLKNSIVSLSQKLNSSKSALESSKSEKNAVNAKLERKTADLERSKSRLDALQKIRPAFLEEFERLEVELKGLYEQYFIRVRCLDALRVQIASRVRVLQTPMPIAKPAENSMTFLPDGLIDSDEDGLENEDVERRIIDEKREIKDDLAGTNEPRANTRLRVRTAVGRSERRFVGSMLAGSDLDSSLGSGDESDSEINLVDELEDEDDGSVGNNVTGESTNKPIKSSLLSDEDF</sequence>
<evidence type="ECO:0000256" key="1">
    <source>
        <dbReference type="ARBA" id="ARBA00004138"/>
    </source>
</evidence>
<keyword evidence="10" id="KW-1185">Reference proteome</keyword>
<feature type="compositionally biased region" description="Polar residues" evidence="8">
    <location>
        <begin position="392"/>
        <end position="415"/>
    </location>
</feature>
<comment type="subcellular location">
    <subcellularLocation>
        <location evidence="1">Cell projection</location>
        <location evidence="1">Cilium</location>
    </subcellularLocation>
</comment>
<dbReference type="Pfam" id="PF10234">
    <property type="entry name" value="Cluap1"/>
    <property type="match status" value="1"/>
</dbReference>
<feature type="compositionally biased region" description="Acidic residues" evidence="8">
    <location>
        <begin position="372"/>
        <end position="390"/>
    </location>
</feature>
<evidence type="ECO:0000256" key="2">
    <source>
        <dbReference type="ARBA" id="ARBA00008340"/>
    </source>
</evidence>
<dbReference type="GO" id="GO:0005929">
    <property type="term" value="C:cilium"/>
    <property type="evidence" value="ECO:0007669"/>
    <property type="project" value="UniProtKB-SubCell"/>
</dbReference>